<evidence type="ECO:0000313" key="1">
    <source>
        <dbReference type="EMBL" id="KAK6969350.1"/>
    </source>
</evidence>
<name>A0AAV9Z386_9AGAR</name>
<accession>A0AAV9Z386</accession>
<comment type="caution">
    <text evidence="1">The sequence shown here is derived from an EMBL/GenBank/DDBJ whole genome shotgun (WGS) entry which is preliminary data.</text>
</comment>
<dbReference type="Proteomes" id="UP001362999">
    <property type="component" value="Unassembled WGS sequence"/>
</dbReference>
<organism evidence="1 2">
    <name type="scientific">Favolaschia claudopus</name>
    <dbReference type="NCBI Taxonomy" id="2862362"/>
    <lineage>
        <taxon>Eukaryota</taxon>
        <taxon>Fungi</taxon>
        <taxon>Dikarya</taxon>
        <taxon>Basidiomycota</taxon>
        <taxon>Agaricomycotina</taxon>
        <taxon>Agaricomycetes</taxon>
        <taxon>Agaricomycetidae</taxon>
        <taxon>Agaricales</taxon>
        <taxon>Marasmiineae</taxon>
        <taxon>Mycenaceae</taxon>
        <taxon>Favolaschia</taxon>
    </lineage>
</organism>
<proteinExistence type="predicted"/>
<keyword evidence="2" id="KW-1185">Reference proteome</keyword>
<sequence>MYIRKLDPSTSAPPAGKMRAELGREAGEAFDQIATLFSLATPRASPLDPLFLSSQTEALHAAPDVSLESDFRSFGSVSAMEDPLSLMSPAWPISKRPYPGQNFFDEFSRSAKDRTETTQRGILNKLLMHEVDPLYWIEDQAPTVAPQEEDIKKRILNSLSV</sequence>
<reference evidence="1 2" key="1">
    <citation type="journal article" date="2024" name="J Genomics">
        <title>Draft genome sequencing and assembly of Favolaschia claudopus CIRM-BRFM 2984 isolated from oak limbs.</title>
        <authorList>
            <person name="Navarro D."/>
            <person name="Drula E."/>
            <person name="Chaduli D."/>
            <person name="Cazenave R."/>
            <person name="Ahrendt S."/>
            <person name="Wang J."/>
            <person name="Lipzen A."/>
            <person name="Daum C."/>
            <person name="Barry K."/>
            <person name="Grigoriev I.V."/>
            <person name="Favel A."/>
            <person name="Rosso M.N."/>
            <person name="Martin F."/>
        </authorList>
    </citation>
    <scope>NUCLEOTIDE SEQUENCE [LARGE SCALE GENOMIC DNA]</scope>
    <source>
        <strain evidence="1 2">CIRM-BRFM 2984</strain>
    </source>
</reference>
<protein>
    <submittedName>
        <fullName evidence="1">Uncharacterized protein</fullName>
    </submittedName>
</protein>
<evidence type="ECO:0000313" key="2">
    <source>
        <dbReference type="Proteomes" id="UP001362999"/>
    </source>
</evidence>
<dbReference type="AlphaFoldDB" id="A0AAV9Z386"/>
<dbReference type="EMBL" id="JAWWNJ010000227">
    <property type="protein sequence ID" value="KAK6969350.1"/>
    <property type="molecule type" value="Genomic_DNA"/>
</dbReference>
<gene>
    <name evidence="1" type="ORF">R3P38DRAFT_2588274</name>
</gene>